<dbReference type="InterPro" id="IPR027417">
    <property type="entry name" value="P-loop_NTPase"/>
</dbReference>
<dbReference type="SUPFAM" id="SSF46894">
    <property type="entry name" value="C-terminal effector domain of the bipartite response regulators"/>
    <property type="match status" value="1"/>
</dbReference>
<name>A0AAU7JF91_9HYPH</name>
<reference evidence="4" key="1">
    <citation type="submission" date="2024-05" db="EMBL/GenBank/DDBJ databases">
        <authorList>
            <person name="Kim S."/>
            <person name="Heo J."/>
            <person name="Choi H."/>
            <person name="Choi Y."/>
            <person name="Kwon S.-W."/>
            <person name="Kim Y."/>
        </authorList>
    </citation>
    <scope>NUCLEOTIDE SEQUENCE</scope>
    <source>
        <strain evidence="4">KACC 23698</strain>
    </source>
</reference>
<dbReference type="AlphaFoldDB" id="A0AAU7JF91"/>
<dbReference type="GO" id="GO:0006355">
    <property type="term" value="P:regulation of DNA-templated transcription"/>
    <property type="evidence" value="ECO:0007669"/>
    <property type="project" value="InterPro"/>
</dbReference>
<dbReference type="PROSITE" id="PS51755">
    <property type="entry name" value="OMPR_PHOB"/>
    <property type="match status" value="1"/>
</dbReference>
<dbReference type="PANTHER" id="PTHR47691:SF3">
    <property type="entry name" value="HTH-TYPE TRANSCRIPTIONAL REGULATOR RV0890C-RELATED"/>
    <property type="match status" value="1"/>
</dbReference>
<dbReference type="EMBL" id="CP157484">
    <property type="protein sequence ID" value="XBO38875.1"/>
    <property type="molecule type" value="Genomic_DNA"/>
</dbReference>
<dbReference type="InterPro" id="IPR036388">
    <property type="entry name" value="WH-like_DNA-bd_sf"/>
</dbReference>
<evidence type="ECO:0000313" key="4">
    <source>
        <dbReference type="EMBL" id="XBO38875.1"/>
    </source>
</evidence>
<organism evidence="4">
    <name type="scientific">Alsobacter sp. KACC 23698</name>
    <dbReference type="NCBI Taxonomy" id="3149229"/>
    <lineage>
        <taxon>Bacteria</taxon>
        <taxon>Pseudomonadati</taxon>
        <taxon>Pseudomonadota</taxon>
        <taxon>Alphaproteobacteria</taxon>
        <taxon>Hyphomicrobiales</taxon>
        <taxon>Alsobacteraceae</taxon>
        <taxon>Alsobacter</taxon>
    </lineage>
</organism>
<protein>
    <submittedName>
        <fullName evidence="4">Winged helix-turn-helix domain-containing protein</fullName>
    </submittedName>
</protein>
<sequence>MSAPDPKSGSALCFGPFRLLPTERRLERDGTVVPIGSRALDILIALAERPSEVLGRDALMTRAWPDLTVDDSNLRFHIARLRKALDDGAGDQRYIVNVPGRGYCLAAEVRIEALLPPAKPRPLPGASGLPPLLDRMVGRDGAVEAVADLVARYRFATILGAGGMGKTTVAIAAANRLLRSGHDEVRFLDLGPLSDPTLVASTLANALGVAAQSGDPTPEVIGNLRERRILLVFDGCEHLVDGIASLAEKIFLEAPGASLLVTSRERLKVEGEHVFILSELEQPPPSEDLTPAEVLGYPAAQLLAERAAAAGHSADLTPADAAVMAEICRTLDGVPLALELVAGRVSDYGWKQTADLLHGRLRLLWTGRRTAPARHQTLRSAVEWSYDLLRPDERKVFEQLSVFAETFDLTDAVSVATDGDLTAADIAGAVQSLVEKSLVAVRCSGGSAAYRLLDTTRAFAREKLDGEGVRQAVASRHAAHVLACLEASKELPRPDVLGARKRPALADVYAALQWSFVEGGDARLATRLAAAASRTFIESSLLNECRRWTEAALALEPTDDDTVMRLNEGLGYALMFTQGNGHEAGAALKRALALADDLADIASQFRLMVTLLRFRRGRGEYSLLMPMSRRLEALAASIGNPVAISCAHYQVGTALHLLGQQQAAREQLDAEIHLDVFEEVPPHHYAYSSHPFVPMSRCLWLLGYPDQALAMARHVAERTAPSDAVSYCVVLMWVTTVFEWTGEWDMVGQLAERLVAYARSHSMRPYQAVGLGHQGRRLLEAGQAKAAVALLRNAIGQARQHGMMMPGFEGSLALALLGAGETEEAHATVGAAIRRVRSDGESHELPELLRVLGEVQVRRCSHDDAIAAFDEGMAMADRQGALSWKLRLAMSRHRACVERGEASASRPVLANVLGQFSEGFDTADLVAARQLLEGSPDAAQQR</sequence>
<dbReference type="SMART" id="SM00862">
    <property type="entry name" value="Trans_reg_C"/>
    <property type="match status" value="1"/>
</dbReference>
<dbReference type="PANTHER" id="PTHR47691">
    <property type="entry name" value="REGULATOR-RELATED"/>
    <property type="match status" value="1"/>
</dbReference>
<dbReference type="Pfam" id="PF00486">
    <property type="entry name" value="Trans_reg_C"/>
    <property type="match status" value="1"/>
</dbReference>
<dbReference type="PRINTS" id="PR00364">
    <property type="entry name" value="DISEASERSIST"/>
</dbReference>
<proteinExistence type="predicted"/>
<dbReference type="GO" id="GO:0000160">
    <property type="term" value="P:phosphorelay signal transduction system"/>
    <property type="evidence" value="ECO:0007669"/>
    <property type="project" value="InterPro"/>
</dbReference>
<dbReference type="Gene3D" id="1.10.10.10">
    <property type="entry name" value="Winged helix-like DNA-binding domain superfamily/Winged helix DNA-binding domain"/>
    <property type="match status" value="2"/>
</dbReference>
<dbReference type="RefSeq" id="WP_406855713.1">
    <property type="nucleotide sequence ID" value="NZ_CP157484.1"/>
</dbReference>
<dbReference type="CDD" id="cd00383">
    <property type="entry name" value="trans_reg_C"/>
    <property type="match status" value="1"/>
</dbReference>
<dbReference type="InterPro" id="IPR058852">
    <property type="entry name" value="HTH_77"/>
</dbReference>
<feature type="domain" description="OmpR/PhoB-type" evidence="3">
    <location>
        <begin position="9"/>
        <end position="107"/>
    </location>
</feature>
<keyword evidence="1 2" id="KW-0238">DNA-binding</keyword>
<dbReference type="SUPFAM" id="SSF48452">
    <property type="entry name" value="TPR-like"/>
    <property type="match status" value="2"/>
</dbReference>
<dbReference type="Pfam" id="PF25872">
    <property type="entry name" value="HTH_77"/>
    <property type="match status" value="1"/>
</dbReference>
<evidence type="ECO:0000259" key="3">
    <source>
        <dbReference type="PROSITE" id="PS51755"/>
    </source>
</evidence>
<evidence type="ECO:0000256" key="2">
    <source>
        <dbReference type="PROSITE-ProRule" id="PRU01091"/>
    </source>
</evidence>
<dbReference type="InterPro" id="IPR011990">
    <property type="entry name" value="TPR-like_helical_dom_sf"/>
</dbReference>
<feature type="DNA-binding region" description="OmpR/PhoB-type" evidence="2">
    <location>
        <begin position="9"/>
        <end position="107"/>
    </location>
</feature>
<accession>A0AAU7JF91</accession>
<dbReference type="Gene3D" id="1.25.40.10">
    <property type="entry name" value="Tetratricopeptide repeat domain"/>
    <property type="match status" value="2"/>
</dbReference>
<dbReference type="InterPro" id="IPR001867">
    <property type="entry name" value="OmpR/PhoB-type_DNA-bd"/>
</dbReference>
<dbReference type="GO" id="GO:0003677">
    <property type="term" value="F:DNA binding"/>
    <property type="evidence" value="ECO:0007669"/>
    <property type="project" value="UniProtKB-UniRule"/>
</dbReference>
<evidence type="ECO:0000256" key="1">
    <source>
        <dbReference type="ARBA" id="ARBA00023125"/>
    </source>
</evidence>
<gene>
    <name evidence="4" type="ORF">ABEG18_24855</name>
</gene>
<dbReference type="Gene3D" id="3.40.50.300">
    <property type="entry name" value="P-loop containing nucleotide triphosphate hydrolases"/>
    <property type="match status" value="1"/>
</dbReference>
<dbReference type="InterPro" id="IPR016032">
    <property type="entry name" value="Sig_transdc_resp-reg_C-effctor"/>
</dbReference>
<dbReference type="SUPFAM" id="SSF52540">
    <property type="entry name" value="P-loop containing nucleoside triphosphate hydrolases"/>
    <property type="match status" value="1"/>
</dbReference>